<gene>
    <name evidence="2" type="ORF">M8C21_033028</name>
</gene>
<protein>
    <submittedName>
        <fullName evidence="2">Uncharacterized protein</fullName>
    </submittedName>
</protein>
<dbReference type="Proteomes" id="UP001206925">
    <property type="component" value="Unassembled WGS sequence"/>
</dbReference>
<feature type="region of interest" description="Disordered" evidence="1">
    <location>
        <begin position="46"/>
        <end position="74"/>
    </location>
</feature>
<comment type="caution">
    <text evidence="2">The sequence shown here is derived from an EMBL/GenBank/DDBJ whole genome shotgun (WGS) entry which is preliminary data.</text>
</comment>
<organism evidence="2 3">
    <name type="scientific">Ambrosia artemisiifolia</name>
    <name type="common">Common ragweed</name>
    <dbReference type="NCBI Taxonomy" id="4212"/>
    <lineage>
        <taxon>Eukaryota</taxon>
        <taxon>Viridiplantae</taxon>
        <taxon>Streptophyta</taxon>
        <taxon>Embryophyta</taxon>
        <taxon>Tracheophyta</taxon>
        <taxon>Spermatophyta</taxon>
        <taxon>Magnoliopsida</taxon>
        <taxon>eudicotyledons</taxon>
        <taxon>Gunneridae</taxon>
        <taxon>Pentapetalae</taxon>
        <taxon>asterids</taxon>
        <taxon>campanulids</taxon>
        <taxon>Asterales</taxon>
        <taxon>Asteraceae</taxon>
        <taxon>Asteroideae</taxon>
        <taxon>Heliantheae alliance</taxon>
        <taxon>Heliantheae</taxon>
        <taxon>Ambrosia</taxon>
    </lineage>
</organism>
<proteinExistence type="predicted"/>
<dbReference type="EMBL" id="JAMZMK010009488">
    <property type="protein sequence ID" value="KAI7735427.1"/>
    <property type="molecule type" value="Genomic_DNA"/>
</dbReference>
<dbReference type="AlphaFoldDB" id="A0AAD5C5E5"/>
<name>A0AAD5C5E5_AMBAR</name>
<feature type="compositionally biased region" description="Basic and acidic residues" evidence="1">
    <location>
        <begin position="51"/>
        <end position="61"/>
    </location>
</feature>
<evidence type="ECO:0000313" key="2">
    <source>
        <dbReference type="EMBL" id="KAI7735427.1"/>
    </source>
</evidence>
<reference evidence="2" key="1">
    <citation type="submission" date="2022-06" db="EMBL/GenBank/DDBJ databases">
        <title>Uncovering the hologenomic basis of an extraordinary plant invasion.</title>
        <authorList>
            <person name="Bieker V.C."/>
            <person name="Martin M.D."/>
            <person name="Gilbert T."/>
            <person name="Hodgins K."/>
            <person name="Battlay P."/>
            <person name="Petersen B."/>
            <person name="Wilson J."/>
        </authorList>
    </citation>
    <scope>NUCLEOTIDE SEQUENCE</scope>
    <source>
        <strain evidence="2">AA19_3_7</strain>
        <tissue evidence="2">Leaf</tissue>
    </source>
</reference>
<accession>A0AAD5C5E5</accession>
<sequence length="134" mass="15119">MWYSLWSTIKEYSYPESCSPLYGQFGKATGKPKSAPVPQNITVIEISPDTVEEKAKPESSSKRNKKPQSSLTATLTARSKATCGLNYKPKPKNIVDIDAADVGKELAEVEYVEDIYKFYKLVEENLMRLKFMIT</sequence>
<evidence type="ECO:0000313" key="3">
    <source>
        <dbReference type="Proteomes" id="UP001206925"/>
    </source>
</evidence>
<keyword evidence="3" id="KW-1185">Reference proteome</keyword>
<evidence type="ECO:0000256" key="1">
    <source>
        <dbReference type="SAM" id="MobiDB-lite"/>
    </source>
</evidence>